<evidence type="ECO:0000313" key="2">
    <source>
        <dbReference type="Proteomes" id="UP000789525"/>
    </source>
</evidence>
<keyword evidence="2" id="KW-1185">Reference proteome</keyword>
<reference evidence="1" key="1">
    <citation type="submission" date="2021-06" db="EMBL/GenBank/DDBJ databases">
        <authorList>
            <person name="Kallberg Y."/>
            <person name="Tangrot J."/>
            <person name="Rosling A."/>
        </authorList>
    </citation>
    <scope>NUCLEOTIDE SEQUENCE</scope>
    <source>
        <strain evidence="1">CL356</strain>
    </source>
</reference>
<organism evidence="1 2">
    <name type="scientific">Acaulospora colombiana</name>
    <dbReference type="NCBI Taxonomy" id="27376"/>
    <lineage>
        <taxon>Eukaryota</taxon>
        <taxon>Fungi</taxon>
        <taxon>Fungi incertae sedis</taxon>
        <taxon>Mucoromycota</taxon>
        <taxon>Glomeromycotina</taxon>
        <taxon>Glomeromycetes</taxon>
        <taxon>Diversisporales</taxon>
        <taxon>Acaulosporaceae</taxon>
        <taxon>Acaulospora</taxon>
    </lineage>
</organism>
<gene>
    <name evidence="1" type="ORF">ACOLOM_LOCUS8848</name>
</gene>
<protein>
    <submittedName>
        <fullName evidence="1">2141_t:CDS:1</fullName>
    </submittedName>
</protein>
<evidence type="ECO:0000313" key="1">
    <source>
        <dbReference type="EMBL" id="CAG8668209.1"/>
    </source>
</evidence>
<accession>A0ACA9NPL2</accession>
<comment type="caution">
    <text evidence="1">The sequence shown here is derived from an EMBL/GenBank/DDBJ whole genome shotgun (WGS) entry which is preliminary data.</text>
</comment>
<proteinExistence type="predicted"/>
<name>A0ACA9NPL2_9GLOM</name>
<sequence>MWLAVSIYIARLLLHPASTPSNLSHSLVRHSLLYPILLSSRDTTTLTVLVAVGLGALLLGSLLTIIVEAYRRRWRRNHHHHDPEPQQQQSPSYCANCKSKEAGGGGSSPGMEDTFMHAPQFSPCSLSATFNRQSIKPPMNMFNNEPKYVQWSGQPSSTSSSSNQISVKVSAPTEETTYQEVVIQKFQKRSKTKLENWHLGPRASTRSSSISSNEGSTSNTVVGGGSIHNVPSTTTMEKPAFTRSKSEPRQVALEYDPFRKSSISSSIVPSSPPPTDRTEFHPIATTAPSTPATAVPRRPQPVATRYDVSGDPHIYRRKSESRINQTTRREETPSFGSEVPAGRLRALSTPQRPVIHDHQSYNRNAVPEFPQYPPKTRTITPPSSSTLAPPVAPAVPARRTMTDGDSRPDNLSSFAFPRKQPVSPADSNQSSGEGDRSSQLLPDAMAHSFYKEHANKHLSLPPTGVPNIHSAVLPDSPSGVRGDGDGDSEVDFSFARGRAI</sequence>
<dbReference type="EMBL" id="CAJVPT010023982">
    <property type="protein sequence ID" value="CAG8668209.1"/>
    <property type="molecule type" value="Genomic_DNA"/>
</dbReference>
<dbReference type="Proteomes" id="UP000789525">
    <property type="component" value="Unassembled WGS sequence"/>
</dbReference>